<dbReference type="Pfam" id="PF14496">
    <property type="entry name" value="NEL"/>
    <property type="match status" value="1"/>
</dbReference>
<evidence type="ECO:0000313" key="9">
    <source>
        <dbReference type="Proteomes" id="UP000283627"/>
    </source>
</evidence>
<organism evidence="8 9">
    <name type="scientific">Pseudomonas frederiksbergensis</name>
    <dbReference type="NCBI Taxonomy" id="104087"/>
    <lineage>
        <taxon>Bacteria</taxon>
        <taxon>Pseudomonadati</taxon>
        <taxon>Pseudomonadota</taxon>
        <taxon>Gammaproteobacteria</taxon>
        <taxon>Pseudomonadales</taxon>
        <taxon>Pseudomonadaceae</taxon>
        <taxon>Pseudomonas</taxon>
    </lineage>
</organism>
<dbReference type="InterPro" id="IPR001611">
    <property type="entry name" value="Leu-rich_rpt"/>
</dbReference>
<dbReference type="InterPro" id="IPR050216">
    <property type="entry name" value="LRR_domain-containing"/>
</dbReference>
<dbReference type="RefSeq" id="WP_123408978.1">
    <property type="nucleotide sequence ID" value="NZ_MOBP01000014.1"/>
</dbReference>
<comment type="caution">
    <text evidence="6">Lacks conserved residue(s) required for the propagation of feature annotation.</text>
</comment>
<evidence type="ECO:0000256" key="6">
    <source>
        <dbReference type="PROSITE-ProRule" id="PRU01398"/>
    </source>
</evidence>
<keyword evidence="3" id="KW-0433">Leucine-rich repeat</keyword>
<dbReference type="GO" id="GO:0016567">
    <property type="term" value="P:protein ubiquitination"/>
    <property type="evidence" value="ECO:0007669"/>
    <property type="project" value="InterPro"/>
</dbReference>
<dbReference type="AlphaFoldDB" id="A0A423KDM7"/>
<evidence type="ECO:0000256" key="2">
    <source>
        <dbReference type="ARBA" id="ARBA00012483"/>
    </source>
</evidence>
<comment type="caution">
    <text evidence="8">The sequence shown here is derived from an EMBL/GenBank/DDBJ whole genome shotgun (WGS) entry which is preliminary data.</text>
</comment>
<keyword evidence="6" id="KW-0833">Ubl conjugation pathway</keyword>
<dbReference type="Pfam" id="PF20178">
    <property type="entry name" value="ToxA_N"/>
    <property type="match status" value="1"/>
</dbReference>
<evidence type="ECO:0000256" key="4">
    <source>
        <dbReference type="ARBA" id="ARBA00022737"/>
    </source>
</evidence>
<dbReference type="GO" id="GO:0061630">
    <property type="term" value="F:ubiquitin protein ligase activity"/>
    <property type="evidence" value="ECO:0007669"/>
    <property type="project" value="UniProtKB-EC"/>
</dbReference>
<keyword evidence="6" id="KW-0964">Secreted</keyword>
<feature type="domain" description="NEL" evidence="7">
    <location>
        <begin position="1166"/>
        <end position="1277"/>
    </location>
</feature>
<keyword evidence="6" id="KW-1035">Host cytoplasm</keyword>
<dbReference type="PROSITE" id="PS51450">
    <property type="entry name" value="LRR"/>
    <property type="match status" value="1"/>
</dbReference>
<dbReference type="GO" id="GO:0005576">
    <property type="term" value="C:extracellular region"/>
    <property type="evidence" value="ECO:0007669"/>
    <property type="project" value="UniProtKB-UniRule"/>
</dbReference>
<dbReference type="InterPro" id="IPR029487">
    <property type="entry name" value="NEL_dom"/>
</dbReference>
<keyword evidence="5" id="KW-0843">Virulence</keyword>
<name>A0A423KDM7_9PSED</name>
<proteinExistence type="inferred from homology"/>
<dbReference type="EC" id="2.3.2.27" evidence="2"/>
<dbReference type="EMBL" id="MOBP01000014">
    <property type="protein sequence ID" value="RON50432.1"/>
    <property type="molecule type" value="Genomic_DNA"/>
</dbReference>
<sequence>MRIDPKHSVGTDRFAGLTLDTVLPMTPAQYAAKLIGQRWGTAVLDAVLVDLNYDFYGYPAQGDVHQGRARTSRSLVQALLENYQTVGAGRFGETAFGLYTPPTIGPQVRIVEIDESINPGGGYRDYEGIYRTTLPQVYGPSTQLTLQPAVFKDWVWNLEFKTQYAAYVADAWPQDQALLAAGAYPLRTAVKLAFVMAAWLQHQERSLSDAGLDLALRAAALDGRQTWAQLTLAQLQASTVVPDCVEAARLVIYRYSADDIWRFRDRSTGRMLLYVPGNASPFHEFADHQALCAWVVEMARDGTRKKALAGHFAEDDREDGTFHAGVLTALAGMVTYPRQYRLKKGHGFFNNSGYWPPETYVRVEVAPRTEDPFAQWVRVMKRAAQTSIDTIRDDAQVNRDNLSAVVEPVVQWVNRFGPLALFVPGGEGLLALAGLIDAGYGLDKAVNGKTPDERRAGVGRTLFGLLNALPVIKGDAVLKGEERAAEASASGVGSEAAHTAERAVSDSVATVQSRIARLRTLIPETAALGDDALRAIDQVCELDSNALALLQAGQPPSPILADTLSRFRIDQALQQAIDRLPVGSAEAGQALAARAEQFNLRYAATQHSDHEWVRLFQSQYPGLPKQAIEQMLDRSGIDIAAPHTLAEAKRVLGELSVKAQQYERHVRLARAYEGLYLAAVQNADSEVLALHSLERLAGWPVGARIEVREDSALGRVLDSIGPRIGTSTRQLIKLGMRFQDAGQTVDFYPALLKALSPEQRTALGLRVDHGLEDLQAKLRAMPRPRADLESGLRRMDAGLPFDSLGLRGGGFPSTTDAAAFSRAIEKLQLQELYPARTEQEIEAQLALWGENAQIHLIDLSRQMQQLRVDLTSWVEQVEDDIDHMDIDLLEANDPETAGLSAEQIQAENDARIADAIRYERQTRMELASELDLLWQQRGDTSRRVYNNGEFVGFRLEMDYEHFHSLPALNVQLGQVVELTMSNFSLTETDSLSPFLRGFRKLRVLDLAGTDLRQSAANGAWVGRLPAAISELTELTHLNLRQTGLTLTEQAAGGLSSLTRLTSLDMSTNPLDLPPLVLFLPALRRLNLRATGIRNCPVGVLDYPYLQLLDLRYNHIDRIPEAVRMQSVGNNRLLLTGNPLNDADSLRWVVRHRQETGINVWMGLPSADFAQPEAWLTGLSPEQAATQAGRWQHLATLEGNERFFGTLDMVRRSADFRVNYAALQQRVWHLVDAIEASPALCQHVFRDVEWTAANGDDPFASFEQLEARVAAFNAGAAH</sequence>
<gene>
    <name evidence="8" type="ORF">BK665_21885</name>
</gene>
<comment type="similarity">
    <text evidence="6">Belongs to the LRR-containing bacterial E3 ligase family.</text>
</comment>
<evidence type="ECO:0000256" key="5">
    <source>
        <dbReference type="ARBA" id="ARBA00023026"/>
    </source>
</evidence>
<comment type="catalytic activity">
    <reaction evidence="1">
        <text>S-ubiquitinyl-[E2 ubiquitin-conjugating enzyme]-L-cysteine + [acceptor protein]-L-lysine = [E2 ubiquitin-conjugating enzyme]-L-cysteine + N(6)-ubiquitinyl-[acceptor protein]-L-lysine.</text>
        <dbReference type="EC" id="2.3.2.27"/>
    </reaction>
</comment>
<protein>
    <recommendedName>
        <fullName evidence="2">RING-type E3 ubiquitin transferase</fullName>
        <ecNumber evidence="2">2.3.2.27</ecNumber>
    </recommendedName>
</protein>
<evidence type="ECO:0000256" key="1">
    <source>
        <dbReference type="ARBA" id="ARBA00000900"/>
    </source>
</evidence>
<dbReference type="Gene3D" id="3.80.10.10">
    <property type="entry name" value="Ribonuclease Inhibitor"/>
    <property type="match status" value="1"/>
</dbReference>
<dbReference type="PANTHER" id="PTHR48051:SF54">
    <property type="entry name" value="LEUCINE-RICH REPEAT-CONTAINING PROTEIN"/>
    <property type="match status" value="1"/>
</dbReference>
<dbReference type="PANTHER" id="PTHR48051">
    <property type="match status" value="1"/>
</dbReference>
<evidence type="ECO:0000313" key="8">
    <source>
        <dbReference type="EMBL" id="RON50432.1"/>
    </source>
</evidence>
<accession>A0A423KDM7</accession>
<dbReference type="PROSITE" id="PS52053">
    <property type="entry name" value="NEL"/>
    <property type="match status" value="1"/>
</dbReference>
<dbReference type="InterPro" id="IPR032675">
    <property type="entry name" value="LRR_dom_sf"/>
</dbReference>
<dbReference type="Proteomes" id="UP000283627">
    <property type="component" value="Unassembled WGS sequence"/>
</dbReference>
<keyword evidence="4" id="KW-0677">Repeat</keyword>
<dbReference type="InterPro" id="IPR046673">
    <property type="entry name" value="ToxA_N"/>
</dbReference>
<evidence type="ECO:0000256" key="3">
    <source>
        <dbReference type="ARBA" id="ARBA00022614"/>
    </source>
</evidence>
<dbReference type="GO" id="GO:0005737">
    <property type="term" value="C:cytoplasm"/>
    <property type="evidence" value="ECO:0007669"/>
    <property type="project" value="TreeGrafter"/>
</dbReference>
<evidence type="ECO:0000259" key="7">
    <source>
        <dbReference type="PROSITE" id="PS52053"/>
    </source>
</evidence>
<reference evidence="8 9" key="1">
    <citation type="submission" date="2016-10" db="EMBL/GenBank/DDBJ databases">
        <title>Comparative genome analysis of multiple Pseudomonas spp. focuses on biocontrol and plant growth promoting traits.</title>
        <authorList>
            <person name="Tao X.-Y."/>
            <person name="Taylor C.G."/>
        </authorList>
    </citation>
    <scope>NUCLEOTIDE SEQUENCE [LARGE SCALE GENOMIC DNA]</scope>
    <source>
        <strain evidence="8 9">39A2</strain>
    </source>
</reference>
<dbReference type="OrthoDB" id="7022734at2"/>
<dbReference type="SUPFAM" id="SSF52058">
    <property type="entry name" value="L domain-like"/>
    <property type="match status" value="1"/>
</dbReference>